<dbReference type="AlphaFoldDB" id="A0A7Y6NH32"/>
<sequence length="101" mass="11464">MLSLKVASPFDVLTDNHIERKVLKLKADFLILLTMDYGGEENGVAHFAQDHQITIDEARAMLTGQLSELSLDLLTTCLFRKGYDMTRQLVHPSLMNMQLSR</sequence>
<comment type="caution">
    <text evidence="1">The sequence shown here is derived from an EMBL/GenBank/DDBJ whole genome shotgun (WGS) entry which is preliminary data.</text>
</comment>
<name>A0A7Y6NH32_9GAMM</name>
<organism evidence="1 2">
    <name type="scientific">Pantoea brenneri</name>
    <dbReference type="NCBI Taxonomy" id="472694"/>
    <lineage>
        <taxon>Bacteria</taxon>
        <taxon>Pseudomonadati</taxon>
        <taxon>Pseudomonadota</taxon>
        <taxon>Gammaproteobacteria</taxon>
        <taxon>Enterobacterales</taxon>
        <taxon>Erwiniaceae</taxon>
        <taxon>Pantoea</taxon>
    </lineage>
</organism>
<evidence type="ECO:0000313" key="1">
    <source>
        <dbReference type="EMBL" id="NUY98412.1"/>
    </source>
</evidence>
<gene>
    <name evidence="1" type="ORF">HU668_18305</name>
</gene>
<dbReference type="GeneID" id="57347063"/>
<dbReference type="EMBL" id="JABWPM010000025">
    <property type="protein sequence ID" value="NUY98412.1"/>
    <property type="molecule type" value="Genomic_DNA"/>
</dbReference>
<accession>A0A7Y6NH32</accession>
<dbReference type="RefSeq" id="WP_069729493.1">
    <property type="nucleotide sequence ID" value="NZ_JABWPE010000025.1"/>
</dbReference>
<evidence type="ECO:0000313" key="2">
    <source>
        <dbReference type="Proteomes" id="UP000566985"/>
    </source>
</evidence>
<protein>
    <submittedName>
        <fullName evidence="1">Uncharacterized protein</fullName>
    </submittedName>
</protein>
<reference evidence="1 2" key="1">
    <citation type="submission" date="2020-05" db="EMBL/GenBank/DDBJ databases">
        <title>Whole Genome Sequences of Enterobacteriales Associated with the International Space Station.</title>
        <authorList>
            <person name="Bharadwaj A."/>
            <person name="Daudu R."/>
            <person name="Singh N."/>
            <person name="Wood J."/>
            <person name="Debieu M."/>
            <person name="Mason C."/>
            <person name="Wang C."/>
            <person name="Venkateswaran K."/>
        </authorList>
    </citation>
    <scope>NUCLEOTIDE SEQUENCE [LARGE SCALE GENOMIC DNA]</scope>
    <source>
        <strain evidence="1 2">IF5SW-B1</strain>
    </source>
</reference>
<proteinExistence type="predicted"/>
<dbReference type="Proteomes" id="UP000566985">
    <property type="component" value="Unassembled WGS sequence"/>
</dbReference>